<organism evidence="2">
    <name type="scientific">Dichomitus squalens</name>
    <dbReference type="NCBI Taxonomy" id="114155"/>
    <lineage>
        <taxon>Eukaryota</taxon>
        <taxon>Fungi</taxon>
        <taxon>Dikarya</taxon>
        <taxon>Basidiomycota</taxon>
        <taxon>Agaricomycotina</taxon>
        <taxon>Agaricomycetes</taxon>
        <taxon>Polyporales</taxon>
        <taxon>Polyporaceae</taxon>
        <taxon>Dichomitus</taxon>
    </lineage>
</organism>
<evidence type="ECO:0000313" key="2">
    <source>
        <dbReference type="EMBL" id="TBU31514.1"/>
    </source>
</evidence>
<gene>
    <name evidence="2" type="ORF">BD311DRAFT_752746</name>
</gene>
<feature type="domain" description="DUF5648" evidence="1">
    <location>
        <begin position="42"/>
        <end position="179"/>
    </location>
</feature>
<accession>A0A4Q9MUA6</accession>
<protein>
    <recommendedName>
        <fullName evidence="1">DUF5648 domain-containing protein</fullName>
    </recommendedName>
</protein>
<dbReference type="AlphaFoldDB" id="A0A4Q9MUA6"/>
<dbReference type="InterPro" id="IPR043708">
    <property type="entry name" value="DUF5648"/>
</dbReference>
<dbReference type="Pfam" id="PF18885">
    <property type="entry name" value="DUF5648"/>
    <property type="match status" value="1"/>
</dbReference>
<proteinExistence type="predicted"/>
<sequence>MKFTLTAAFISTVLLSVTALAEPEAARLHPKRRTTAGFPALPLLRAYSPSAMDHFYTTNATEMKNAVTNLGYRQENNAATVHSDQTPITIPLYRLYSPSVTDHFYTTNATEKDNAVNNLRYRDEGIVAYVYETQAFGTVPLYRMYSPSVTDHFYTTNATEKDNAVTNLRYRDEGIAAYVNL</sequence>
<evidence type="ECO:0000259" key="1">
    <source>
        <dbReference type="Pfam" id="PF18885"/>
    </source>
</evidence>
<reference evidence="2" key="1">
    <citation type="submission" date="2019-01" db="EMBL/GenBank/DDBJ databases">
        <title>Draft genome sequences of three monokaryotic isolates of the white-rot basidiomycete fungus Dichomitus squalens.</title>
        <authorList>
            <consortium name="DOE Joint Genome Institute"/>
            <person name="Lopez S.C."/>
            <person name="Andreopoulos B."/>
            <person name="Pangilinan J."/>
            <person name="Lipzen A."/>
            <person name="Riley R."/>
            <person name="Ahrendt S."/>
            <person name="Ng V."/>
            <person name="Barry K."/>
            <person name="Daum C."/>
            <person name="Grigoriev I.V."/>
            <person name="Hilden K.S."/>
            <person name="Makela M.R."/>
            <person name="de Vries R.P."/>
        </authorList>
    </citation>
    <scope>NUCLEOTIDE SEQUENCE [LARGE SCALE GENOMIC DNA]</scope>
    <source>
        <strain evidence="2">OM18370.1</strain>
    </source>
</reference>
<dbReference type="OrthoDB" id="9971254at2759"/>
<dbReference type="EMBL" id="ML143399">
    <property type="protein sequence ID" value="TBU31514.1"/>
    <property type="molecule type" value="Genomic_DNA"/>
</dbReference>
<dbReference type="Proteomes" id="UP000292957">
    <property type="component" value="Unassembled WGS sequence"/>
</dbReference>
<name>A0A4Q9MUA6_9APHY</name>